<evidence type="ECO:0000256" key="1">
    <source>
        <dbReference type="ARBA" id="ARBA00001947"/>
    </source>
</evidence>
<evidence type="ECO:0000256" key="4">
    <source>
        <dbReference type="ARBA" id="ARBA00022833"/>
    </source>
</evidence>
<dbReference type="PANTHER" id="PTHR37418:SF2">
    <property type="entry name" value="3-KETO-5-AMINOHEXANOATE CLEAVAGE ENZYME"/>
    <property type="match status" value="1"/>
</dbReference>
<dbReference type="AlphaFoldDB" id="A0A3M8DET8"/>
<evidence type="ECO:0000313" key="6">
    <source>
        <dbReference type="Proteomes" id="UP000269573"/>
    </source>
</evidence>
<proteinExistence type="predicted"/>
<dbReference type="PANTHER" id="PTHR37418">
    <property type="entry name" value="3-KETO-5-AMINOHEXANOATE CLEAVAGE ENZYME-RELATED"/>
    <property type="match status" value="1"/>
</dbReference>
<dbReference type="Gene3D" id="3.20.20.70">
    <property type="entry name" value="Aldolase class I"/>
    <property type="match status" value="1"/>
</dbReference>
<dbReference type="InterPro" id="IPR008567">
    <property type="entry name" value="BKACE"/>
</dbReference>
<evidence type="ECO:0000256" key="3">
    <source>
        <dbReference type="ARBA" id="ARBA00022723"/>
    </source>
</evidence>
<keyword evidence="4" id="KW-0862">Zinc</keyword>
<reference evidence="5 6" key="1">
    <citation type="submission" date="2018-10" db="EMBL/GenBank/DDBJ databases">
        <title>Phylogenomics of Brevibacillus.</title>
        <authorList>
            <person name="Dunlap C."/>
        </authorList>
    </citation>
    <scope>NUCLEOTIDE SEQUENCE [LARGE SCALE GENOMIC DNA]</scope>
    <source>
        <strain evidence="5 6">JCM 15774</strain>
    </source>
</reference>
<dbReference type="Pfam" id="PF05853">
    <property type="entry name" value="BKACE"/>
    <property type="match status" value="1"/>
</dbReference>
<dbReference type="InterPro" id="IPR013785">
    <property type="entry name" value="Aldolase_TIM"/>
</dbReference>
<keyword evidence="3" id="KW-0479">Metal-binding</keyword>
<dbReference type="RefSeq" id="WP_122923583.1">
    <property type="nucleotide sequence ID" value="NZ_JARMEQ010000004.1"/>
</dbReference>
<accession>A0A3M8DET8</accession>
<keyword evidence="2" id="KW-0808">Transferase</keyword>
<sequence>MEKLIITAALTGAETTREQQPNLPVTPDEIAQAAYECYLAGASIVHIHARDERGEATQDIEVYREIFSKIAKKCDVIIQPSTGGGTWHTLEERLQPVYLQPEMATLTTGTCNFGGDVFMNTREYIEKYAEEMLRLSVKPEFEIFERGMIANALDLLKKGLVREPLHFDFVMGVSGAITAEPRDLVYLVESIPKTATWTVAGIGRNQLPLALIAITMGGHVRVGFEDNVYYSKGVLAQSNAQLVERIVRVAKECGREIATPAEARKILGLPVK</sequence>
<protein>
    <submittedName>
        <fullName evidence="5">3-keto-5-aminohexanoate cleavage protein</fullName>
    </submittedName>
</protein>
<dbReference type="EMBL" id="RHHU01000005">
    <property type="protein sequence ID" value="RNB86622.1"/>
    <property type="molecule type" value="Genomic_DNA"/>
</dbReference>
<gene>
    <name evidence="5" type="ORF">EDM59_10645</name>
</gene>
<dbReference type="Proteomes" id="UP000269573">
    <property type="component" value="Unassembled WGS sequence"/>
</dbReference>
<keyword evidence="6" id="KW-1185">Reference proteome</keyword>
<comment type="caution">
    <text evidence="5">The sequence shown here is derived from an EMBL/GenBank/DDBJ whole genome shotgun (WGS) entry which is preliminary data.</text>
</comment>
<dbReference type="GO" id="GO:0046872">
    <property type="term" value="F:metal ion binding"/>
    <property type="evidence" value="ECO:0007669"/>
    <property type="project" value="UniProtKB-KW"/>
</dbReference>
<comment type="cofactor">
    <cofactor evidence="1">
        <name>Zn(2+)</name>
        <dbReference type="ChEBI" id="CHEBI:29105"/>
    </cofactor>
</comment>
<dbReference type="GO" id="GO:0043720">
    <property type="term" value="F:3-keto-5-aminohexanoate cleavage activity"/>
    <property type="evidence" value="ECO:0007669"/>
    <property type="project" value="InterPro"/>
</dbReference>
<evidence type="ECO:0000313" key="5">
    <source>
        <dbReference type="EMBL" id="RNB86622.1"/>
    </source>
</evidence>
<evidence type="ECO:0000256" key="2">
    <source>
        <dbReference type="ARBA" id="ARBA00022679"/>
    </source>
</evidence>
<organism evidence="5 6">
    <name type="scientific">Brevibacillus nitrificans</name>
    <dbReference type="NCBI Taxonomy" id="651560"/>
    <lineage>
        <taxon>Bacteria</taxon>
        <taxon>Bacillati</taxon>
        <taxon>Bacillota</taxon>
        <taxon>Bacilli</taxon>
        <taxon>Bacillales</taxon>
        <taxon>Paenibacillaceae</taxon>
        <taxon>Brevibacillus</taxon>
    </lineage>
</organism>
<name>A0A3M8DET8_9BACL</name>